<evidence type="ECO:0000313" key="2">
    <source>
        <dbReference type="EMBL" id="SCU74535.1"/>
    </source>
</evidence>
<protein>
    <recommendedName>
        <fullName evidence="1">VOC domain-containing protein</fullName>
    </recommendedName>
</protein>
<proteinExistence type="predicted"/>
<evidence type="ECO:0000259" key="1">
    <source>
        <dbReference type="PROSITE" id="PS51819"/>
    </source>
</evidence>
<dbReference type="RefSeq" id="WP_340522003.1">
    <property type="nucleotide sequence ID" value="NZ_FMSH01000096.1"/>
</dbReference>
<dbReference type="InterPro" id="IPR029068">
    <property type="entry name" value="Glyas_Bleomycin-R_OHBP_Dase"/>
</dbReference>
<dbReference type="CDD" id="cd06587">
    <property type="entry name" value="VOC"/>
    <property type="match status" value="1"/>
</dbReference>
<dbReference type="EMBL" id="FMSH01000096">
    <property type="protein sequence ID" value="SCU74535.1"/>
    <property type="molecule type" value="Genomic_DNA"/>
</dbReference>
<gene>
    <name evidence="2" type="ORF">CNECB9_1850007</name>
</gene>
<dbReference type="Gene3D" id="3.10.180.10">
    <property type="entry name" value="2,3-Dihydroxybiphenyl 1,2-Dioxygenase, domain 1"/>
    <property type="match status" value="1"/>
</dbReference>
<sequence>MRIPNATVPTKNATAIVRPSFMSHGTLESRNLKETRRFFEEVLGLECVRHSKSSMAVRCGMKFHIVCVEVGETVKPQSSQHHWGLDVDSREEVDAARQKVVELKEHYRIRQILDSETRHGVYSFYIEDQDYNWWEIQYYDGVQHDDMFDFGDRFGDADSDLHGDLGGNR</sequence>
<reference evidence="2" key="1">
    <citation type="submission" date="2016-09" db="EMBL/GenBank/DDBJ databases">
        <authorList>
            <person name="Capua I."/>
            <person name="De Benedictis P."/>
            <person name="Joannis T."/>
            <person name="Lombin L.H."/>
            <person name="Cattoli G."/>
        </authorList>
    </citation>
    <scope>NUCLEOTIDE SEQUENCE</scope>
    <source>
        <strain evidence="2">B9</strain>
    </source>
</reference>
<dbReference type="InterPro" id="IPR037523">
    <property type="entry name" value="VOC_core"/>
</dbReference>
<dbReference type="PROSITE" id="PS51819">
    <property type="entry name" value="VOC"/>
    <property type="match status" value="1"/>
</dbReference>
<dbReference type="SUPFAM" id="SSF54593">
    <property type="entry name" value="Glyoxalase/Bleomycin resistance protein/Dihydroxybiphenyl dioxygenase"/>
    <property type="match status" value="1"/>
</dbReference>
<name>A0A1K0JGW7_CUPNE</name>
<feature type="domain" description="VOC" evidence="1">
    <location>
        <begin position="21"/>
        <end position="139"/>
    </location>
</feature>
<accession>A0A1K0JGW7</accession>
<dbReference type="Pfam" id="PF00903">
    <property type="entry name" value="Glyoxalase"/>
    <property type="match status" value="1"/>
</dbReference>
<dbReference type="AlphaFoldDB" id="A0A1K0JGW7"/>
<organism evidence="2">
    <name type="scientific">Cupriavidus necator</name>
    <name type="common">Alcaligenes eutrophus</name>
    <name type="synonym">Ralstonia eutropha</name>
    <dbReference type="NCBI Taxonomy" id="106590"/>
    <lineage>
        <taxon>Bacteria</taxon>
        <taxon>Pseudomonadati</taxon>
        <taxon>Pseudomonadota</taxon>
        <taxon>Betaproteobacteria</taxon>
        <taxon>Burkholderiales</taxon>
        <taxon>Burkholderiaceae</taxon>
        <taxon>Cupriavidus</taxon>
    </lineage>
</organism>
<dbReference type="InterPro" id="IPR004360">
    <property type="entry name" value="Glyas_Fos-R_dOase_dom"/>
</dbReference>